<accession>A0AAV2IEE1</accession>
<dbReference type="Proteomes" id="UP001497497">
    <property type="component" value="Unassembled WGS sequence"/>
</dbReference>
<feature type="chain" id="PRO_5043976858" description="Protein quiver" evidence="1">
    <location>
        <begin position="23"/>
        <end position="135"/>
    </location>
</feature>
<reference evidence="2 3" key="1">
    <citation type="submission" date="2024-04" db="EMBL/GenBank/DDBJ databases">
        <authorList>
            <consortium name="Genoscope - CEA"/>
            <person name="William W."/>
        </authorList>
    </citation>
    <scope>NUCLEOTIDE SEQUENCE [LARGE SCALE GENOMIC DNA]</scope>
</reference>
<organism evidence="2 3">
    <name type="scientific">Lymnaea stagnalis</name>
    <name type="common">Great pond snail</name>
    <name type="synonym">Helix stagnalis</name>
    <dbReference type="NCBI Taxonomy" id="6523"/>
    <lineage>
        <taxon>Eukaryota</taxon>
        <taxon>Metazoa</taxon>
        <taxon>Spiralia</taxon>
        <taxon>Lophotrochozoa</taxon>
        <taxon>Mollusca</taxon>
        <taxon>Gastropoda</taxon>
        <taxon>Heterobranchia</taxon>
        <taxon>Euthyneura</taxon>
        <taxon>Panpulmonata</taxon>
        <taxon>Hygrophila</taxon>
        <taxon>Lymnaeoidea</taxon>
        <taxon>Lymnaeidae</taxon>
        <taxon>Lymnaea</taxon>
    </lineage>
</organism>
<comment type="caution">
    <text evidence="2">The sequence shown here is derived from an EMBL/GenBank/DDBJ whole genome shotgun (WGS) entry which is preliminary data.</text>
</comment>
<feature type="signal peptide" evidence="1">
    <location>
        <begin position="1"/>
        <end position="22"/>
    </location>
</feature>
<proteinExistence type="predicted"/>
<dbReference type="SUPFAM" id="SSF57302">
    <property type="entry name" value="Snake toxin-like"/>
    <property type="match status" value="1"/>
</dbReference>
<gene>
    <name evidence="2" type="ORF">GSLYS_00017374001</name>
</gene>
<dbReference type="InterPro" id="IPR045860">
    <property type="entry name" value="Snake_toxin-like_sf"/>
</dbReference>
<dbReference type="AlphaFoldDB" id="A0AAV2IEE1"/>
<keyword evidence="1" id="KW-0732">Signal</keyword>
<evidence type="ECO:0000313" key="3">
    <source>
        <dbReference type="Proteomes" id="UP001497497"/>
    </source>
</evidence>
<dbReference type="EMBL" id="CAXITT010000580">
    <property type="protein sequence ID" value="CAL1543861.1"/>
    <property type="molecule type" value="Genomic_DNA"/>
</dbReference>
<name>A0AAV2IEE1_LYMST</name>
<evidence type="ECO:0008006" key="4">
    <source>
        <dbReference type="Google" id="ProtNLM"/>
    </source>
</evidence>
<sequence>MLIDGAMCLAVLVAVLDKMVQGTILCSTCESDVRKNCESQPPEPQPCPGGGTGVVEACAIVRISNKRTGELNKFIRSCSNSNISGCFDSVPGFITCADICRTDGCNMAHSLHMPVKASYYFPVLLTVLKMRFGHG</sequence>
<protein>
    <recommendedName>
        <fullName evidence="4">Protein quiver</fullName>
    </recommendedName>
</protein>
<evidence type="ECO:0000256" key="1">
    <source>
        <dbReference type="SAM" id="SignalP"/>
    </source>
</evidence>
<evidence type="ECO:0000313" key="2">
    <source>
        <dbReference type="EMBL" id="CAL1543861.1"/>
    </source>
</evidence>
<keyword evidence="3" id="KW-1185">Reference proteome</keyword>